<comment type="caution">
    <text evidence="2">The sequence shown here is derived from an EMBL/GenBank/DDBJ whole genome shotgun (WGS) entry which is preliminary data.</text>
</comment>
<dbReference type="RefSeq" id="WP_281068307.1">
    <property type="nucleotide sequence ID" value="NZ_JAGGMS010000001.1"/>
</dbReference>
<keyword evidence="1" id="KW-1133">Transmembrane helix</keyword>
<organism evidence="2 3">
    <name type="scientific">Amycolatopsis magusensis</name>
    <dbReference type="NCBI Taxonomy" id="882444"/>
    <lineage>
        <taxon>Bacteria</taxon>
        <taxon>Bacillati</taxon>
        <taxon>Actinomycetota</taxon>
        <taxon>Actinomycetes</taxon>
        <taxon>Pseudonocardiales</taxon>
        <taxon>Pseudonocardiaceae</taxon>
        <taxon>Amycolatopsis</taxon>
    </lineage>
</organism>
<dbReference type="EMBL" id="JAGGMS010000001">
    <property type="protein sequence ID" value="MBP2179562.1"/>
    <property type="molecule type" value="Genomic_DNA"/>
</dbReference>
<name>A0ABS4PJG2_9PSEU</name>
<protein>
    <submittedName>
        <fullName evidence="2">Uncharacterized protein</fullName>
    </submittedName>
</protein>
<evidence type="ECO:0000313" key="2">
    <source>
        <dbReference type="EMBL" id="MBP2179562.1"/>
    </source>
</evidence>
<dbReference type="Proteomes" id="UP000741013">
    <property type="component" value="Unassembled WGS sequence"/>
</dbReference>
<reference evidence="2 3" key="1">
    <citation type="submission" date="2021-03" db="EMBL/GenBank/DDBJ databases">
        <title>Sequencing the genomes of 1000 actinobacteria strains.</title>
        <authorList>
            <person name="Klenk H.-P."/>
        </authorList>
    </citation>
    <scope>NUCLEOTIDE SEQUENCE [LARGE SCALE GENOMIC DNA]</scope>
    <source>
        <strain evidence="2 3">DSM 45510</strain>
    </source>
</reference>
<keyword evidence="1" id="KW-0472">Membrane</keyword>
<keyword evidence="1" id="KW-0812">Transmembrane</keyword>
<feature type="transmembrane region" description="Helical" evidence="1">
    <location>
        <begin position="6"/>
        <end position="28"/>
    </location>
</feature>
<sequence>MFTTIMTWVGAMFGVAVLLVMAAGAFVVDFDDAADDRKAKKP</sequence>
<accession>A0ABS4PJG2</accession>
<evidence type="ECO:0000256" key="1">
    <source>
        <dbReference type="SAM" id="Phobius"/>
    </source>
</evidence>
<gene>
    <name evidence="2" type="ORF">JOM49_001088</name>
</gene>
<keyword evidence="3" id="KW-1185">Reference proteome</keyword>
<evidence type="ECO:0000313" key="3">
    <source>
        <dbReference type="Proteomes" id="UP000741013"/>
    </source>
</evidence>
<proteinExistence type="predicted"/>